<dbReference type="Pfam" id="PF12770">
    <property type="entry name" value="CHAT"/>
    <property type="match status" value="1"/>
</dbReference>
<dbReference type="InterPro" id="IPR024983">
    <property type="entry name" value="CHAT_dom"/>
</dbReference>
<name>A0AAJ0BKC1_9PEZI</name>
<evidence type="ECO:0000313" key="3">
    <source>
        <dbReference type="Proteomes" id="UP001239445"/>
    </source>
</evidence>
<proteinExistence type="predicted"/>
<organism evidence="2 3">
    <name type="scientific">Echria macrotheca</name>
    <dbReference type="NCBI Taxonomy" id="438768"/>
    <lineage>
        <taxon>Eukaryota</taxon>
        <taxon>Fungi</taxon>
        <taxon>Dikarya</taxon>
        <taxon>Ascomycota</taxon>
        <taxon>Pezizomycotina</taxon>
        <taxon>Sordariomycetes</taxon>
        <taxon>Sordariomycetidae</taxon>
        <taxon>Sordariales</taxon>
        <taxon>Schizotheciaceae</taxon>
        <taxon>Echria</taxon>
    </lineage>
</organism>
<accession>A0AAJ0BKC1</accession>
<dbReference type="EMBL" id="MU839828">
    <property type="protein sequence ID" value="KAK1758793.1"/>
    <property type="molecule type" value="Genomic_DNA"/>
</dbReference>
<dbReference type="AlphaFoldDB" id="A0AAJ0BKC1"/>
<evidence type="ECO:0000259" key="1">
    <source>
        <dbReference type="Pfam" id="PF12770"/>
    </source>
</evidence>
<sequence>MEQDLSDLYGQAWAVRNNFIIKPLTIYTMARVEHRFAVKKRCDPDPRTRSVARSGLRNIQEAYQTFIGNLTMEAECHFFWAELILDQADSEEHLRSLVPSAVLHYVAAQDLLDLIRQGIGQSPVRFGDWTAKRTFHDDEDKGLTPNNAITWLTQTDNLPDAWEWIQRWKAASLAETVGLQSRSLSGKRLLATARAADPVGHGMLEELDRLSEDLVRGRGAGYVSLAEKQAAYNRLLSRLRQRRSLRPILSLRGQLPLLKADYDDMVVFGRPDGPVTVDWVHLGRELVVFISRPRGRIDYVDLGGYDAAVRGLAACFDTPDLDTLPSHEMFGQFDALIAPLRHYTDPGEVLILSPTEDLHRLPLHALMLDGEPLIARNPVVYSYSASLMAACAMRREASAGYTLGKVVVVGNPKNDSTLPIPGVRGMSIGASMDASCRAVAMQLRAGSDFISPIGGITKAQFSEAVSNAGILHYHGHAKHATPFARETGLMLAKGDIFEPEDMCGLTLQEGAHVTLIACNSGKQDVSFGNEPLGMAPALFIAGASSVLATLWPIPSSAGQAFSESFYRDGLGIGSRGAGVGVGRVNLARATQRAVLYVRGREGGGNSSHWASFVLRGFPEIPET</sequence>
<dbReference type="Proteomes" id="UP001239445">
    <property type="component" value="Unassembled WGS sequence"/>
</dbReference>
<protein>
    <submittedName>
        <fullName evidence="2">CHAT domain-containing protein</fullName>
    </submittedName>
</protein>
<keyword evidence="3" id="KW-1185">Reference proteome</keyword>
<feature type="domain" description="CHAT" evidence="1">
    <location>
        <begin position="334"/>
        <end position="616"/>
    </location>
</feature>
<gene>
    <name evidence="2" type="ORF">QBC47DRAFT_291856</name>
</gene>
<evidence type="ECO:0000313" key="2">
    <source>
        <dbReference type="EMBL" id="KAK1758793.1"/>
    </source>
</evidence>
<comment type="caution">
    <text evidence="2">The sequence shown here is derived from an EMBL/GenBank/DDBJ whole genome shotgun (WGS) entry which is preliminary data.</text>
</comment>
<reference evidence="2" key="1">
    <citation type="submission" date="2023-06" db="EMBL/GenBank/DDBJ databases">
        <title>Genome-scale phylogeny and comparative genomics of the fungal order Sordariales.</title>
        <authorList>
            <consortium name="Lawrence Berkeley National Laboratory"/>
            <person name="Hensen N."/>
            <person name="Bonometti L."/>
            <person name="Westerberg I."/>
            <person name="Brannstrom I.O."/>
            <person name="Guillou S."/>
            <person name="Cros-Aarteil S."/>
            <person name="Calhoun S."/>
            <person name="Haridas S."/>
            <person name="Kuo A."/>
            <person name="Mondo S."/>
            <person name="Pangilinan J."/>
            <person name="Riley R."/>
            <person name="Labutti K."/>
            <person name="Andreopoulos B."/>
            <person name="Lipzen A."/>
            <person name="Chen C."/>
            <person name="Yanf M."/>
            <person name="Daum C."/>
            <person name="Ng V."/>
            <person name="Clum A."/>
            <person name="Steindorff A."/>
            <person name="Ohm R."/>
            <person name="Martin F."/>
            <person name="Silar P."/>
            <person name="Natvig D."/>
            <person name="Lalanne C."/>
            <person name="Gautier V."/>
            <person name="Ament-Velasquez S.L."/>
            <person name="Kruys A."/>
            <person name="Hutchinson M.I."/>
            <person name="Powell A.J."/>
            <person name="Barry K."/>
            <person name="Miller A.N."/>
            <person name="Grigoriev I.V."/>
            <person name="Debuchy R."/>
            <person name="Gladieux P."/>
            <person name="Thoren M.H."/>
            <person name="Johannesson H."/>
        </authorList>
    </citation>
    <scope>NUCLEOTIDE SEQUENCE</scope>
    <source>
        <strain evidence="2">PSN4</strain>
    </source>
</reference>